<feature type="transmembrane region" description="Helical" evidence="9">
    <location>
        <begin position="229"/>
        <end position="247"/>
    </location>
</feature>
<dbReference type="InterPro" id="IPR036259">
    <property type="entry name" value="MFS_trans_sf"/>
</dbReference>
<evidence type="ECO:0000256" key="3">
    <source>
        <dbReference type="ARBA" id="ARBA00022475"/>
    </source>
</evidence>
<feature type="transmembrane region" description="Helical" evidence="9">
    <location>
        <begin position="92"/>
        <end position="111"/>
    </location>
</feature>
<dbReference type="PANTHER" id="PTHR23517">
    <property type="entry name" value="RESISTANCE PROTEIN MDTM, PUTATIVE-RELATED-RELATED"/>
    <property type="match status" value="1"/>
</dbReference>
<evidence type="ECO:0000313" key="11">
    <source>
        <dbReference type="EMBL" id="SDZ27770.1"/>
    </source>
</evidence>
<accession>A0A1H3RQ67</accession>
<evidence type="ECO:0000256" key="4">
    <source>
        <dbReference type="ARBA" id="ARBA00022692"/>
    </source>
</evidence>
<comment type="subcellular location">
    <subcellularLocation>
        <location evidence="1">Cell membrane</location>
        <topology evidence="1">Multi-pass membrane protein</topology>
    </subcellularLocation>
    <subcellularLocation>
        <location evidence="8">Membrane</location>
        <topology evidence="8">Multi-pass membrane protein</topology>
    </subcellularLocation>
</comment>
<proteinExistence type="inferred from homology"/>
<dbReference type="CDD" id="cd17346">
    <property type="entry name" value="MFS_DtpA_like"/>
    <property type="match status" value="1"/>
</dbReference>
<keyword evidence="12" id="KW-1185">Reference proteome</keyword>
<keyword evidence="3" id="KW-1003">Cell membrane</keyword>
<evidence type="ECO:0000256" key="1">
    <source>
        <dbReference type="ARBA" id="ARBA00004651"/>
    </source>
</evidence>
<dbReference type="PROSITE" id="PS50850">
    <property type="entry name" value="MFS"/>
    <property type="match status" value="1"/>
</dbReference>
<evidence type="ECO:0000256" key="5">
    <source>
        <dbReference type="ARBA" id="ARBA00022856"/>
    </source>
</evidence>
<dbReference type="EMBL" id="FNQC01000009">
    <property type="protein sequence ID" value="SDZ27770.1"/>
    <property type="molecule type" value="Genomic_DNA"/>
</dbReference>
<evidence type="ECO:0000256" key="6">
    <source>
        <dbReference type="ARBA" id="ARBA00022989"/>
    </source>
</evidence>
<dbReference type="InterPro" id="IPR000109">
    <property type="entry name" value="POT_fam"/>
</dbReference>
<feature type="transmembrane region" description="Helical" evidence="9">
    <location>
        <begin position="381"/>
        <end position="403"/>
    </location>
</feature>
<evidence type="ECO:0000256" key="9">
    <source>
        <dbReference type="SAM" id="Phobius"/>
    </source>
</evidence>
<dbReference type="PANTHER" id="PTHR23517:SF15">
    <property type="entry name" value="PROTON-DEPENDENT OLIGOPEPTIDE FAMILY TRANSPORT PROTEIN"/>
    <property type="match status" value="1"/>
</dbReference>
<feature type="transmembrane region" description="Helical" evidence="9">
    <location>
        <begin position="483"/>
        <end position="502"/>
    </location>
</feature>
<feature type="transmembrane region" description="Helical" evidence="9">
    <location>
        <begin position="304"/>
        <end position="324"/>
    </location>
</feature>
<dbReference type="Gene3D" id="1.20.1250.20">
    <property type="entry name" value="MFS general substrate transporter like domains"/>
    <property type="match status" value="1"/>
</dbReference>
<dbReference type="InterPro" id="IPR005279">
    <property type="entry name" value="Dipep/tripep_permease"/>
</dbReference>
<dbReference type="Pfam" id="PF00854">
    <property type="entry name" value="PTR2"/>
    <property type="match status" value="1"/>
</dbReference>
<evidence type="ECO:0000259" key="10">
    <source>
        <dbReference type="PROSITE" id="PS50850"/>
    </source>
</evidence>
<feature type="transmembrane region" description="Helical" evidence="9">
    <location>
        <begin position="415"/>
        <end position="435"/>
    </location>
</feature>
<feature type="transmembrane region" description="Helical" evidence="9">
    <location>
        <begin position="336"/>
        <end position="353"/>
    </location>
</feature>
<comment type="caution">
    <text evidence="11">The sequence shown here is derived from an EMBL/GenBank/DDBJ whole genome shotgun (WGS) entry which is preliminary data.</text>
</comment>
<gene>
    <name evidence="11" type="ORF">SAMN05444412_10934</name>
</gene>
<evidence type="ECO:0000256" key="8">
    <source>
        <dbReference type="RuleBase" id="RU003755"/>
    </source>
</evidence>
<organism evidence="11 12">
    <name type="scientific">Rhodonellum ikkaensis</name>
    <dbReference type="NCBI Taxonomy" id="336829"/>
    <lineage>
        <taxon>Bacteria</taxon>
        <taxon>Pseudomonadati</taxon>
        <taxon>Bacteroidota</taxon>
        <taxon>Cytophagia</taxon>
        <taxon>Cytophagales</taxon>
        <taxon>Cytophagaceae</taxon>
        <taxon>Rhodonellum</taxon>
    </lineage>
</organism>
<dbReference type="Proteomes" id="UP000199663">
    <property type="component" value="Unassembled WGS sequence"/>
</dbReference>
<keyword evidence="4 8" id="KW-0812">Transmembrane</keyword>
<keyword evidence="2 8" id="KW-0813">Transport</keyword>
<feature type="domain" description="Major facilitator superfamily (MFS) profile" evidence="10">
    <location>
        <begin position="52"/>
        <end position="542"/>
    </location>
</feature>
<keyword evidence="5" id="KW-0571">Peptide transport</keyword>
<evidence type="ECO:0000313" key="12">
    <source>
        <dbReference type="Proteomes" id="UP000199663"/>
    </source>
</evidence>
<feature type="transmembrane region" description="Helical" evidence="9">
    <location>
        <begin position="65"/>
        <end position="86"/>
    </location>
</feature>
<dbReference type="InterPro" id="IPR018456">
    <property type="entry name" value="PTR2_symporter_CS"/>
</dbReference>
<reference evidence="11 12" key="1">
    <citation type="submission" date="2016-10" db="EMBL/GenBank/DDBJ databases">
        <authorList>
            <person name="Varghese N."/>
            <person name="Submissions S."/>
        </authorList>
    </citation>
    <scope>NUCLEOTIDE SEQUENCE [LARGE SCALE GENOMIC DNA]</scope>
    <source>
        <strain evidence="11 12">DSM 17997</strain>
    </source>
</reference>
<keyword evidence="5" id="KW-0653">Protein transport</keyword>
<evidence type="ECO:0000256" key="2">
    <source>
        <dbReference type="ARBA" id="ARBA00022448"/>
    </source>
</evidence>
<dbReference type="InterPro" id="IPR020846">
    <property type="entry name" value="MFS_dom"/>
</dbReference>
<feature type="transmembrane region" description="Helical" evidence="9">
    <location>
        <begin position="203"/>
        <end position="223"/>
    </location>
</feature>
<dbReference type="NCBIfam" id="TIGR00924">
    <property type="entry name" value="yjdL_sub1_fam"/>
    <property type="match status" value="1"/>
</dbReference>
<sequence length="549" mass="59694">MKKSLIIVIHSYLPPINFNYTLENIPDNAMKSVGEDLFLGPTIFGHPKGLMTLFFTEMWERFSYYGMRALLILFMTTAIVDGGLGFDDKTSGAIYGLYTMGVYLLALPGGWFADRLFGLKKSVWYGGIIIALGHFTMALPGLVNLIGDGSEVKESLSSFDTNTFFMGLILIVLGTGLLKPNISSVVGQLYPAGSSKRDAGFSIFYMGINIGALIAPIACSTLAIYDWHLGFGLAGLGMVIGLIQYRFTSKFLEGYGEDIAFKTDEEIGDRKKLIKILLIIGAVVLFVLSLLFMGIIPINVSDLANASGTIIAIVAFVYLGYVILFGGLNADERKKVMVIAILFLFSALFWSGFEQAGSTLNLFAERFTDRSLLGWEIPAGYFQSVNSMFIIIFAPVFGAMWVWLGRRNLEPSSPLKFAMGLLLLGIGFFVMYFAAKIAASGDLAAPTWLIFTYMLHTFGELSLSPVGLSLVTKLAPAKYGGQMMGIWFLSVSLGNLIAGIIAGEASGGTEEALAQMPDQYMMIIYTAIGAGVVLLLLSKPIRKLMGNVH</sequence>
<dbReference type="SUPFAM" id="SSF103473">
    <property type="entry name" value="MFS general substrate transporter"/>
    <property type="match status" value="1"/>
</dbReference>
<feature type="transmembrane region" description="Helical" evidence="9">
    <location>
        <begin position="276"/>
        <end position="298"/>
    </location>
</feature>
<feature type="transmembrane region" description="Helical" evidence="9">
    <location>
        <begin position="522"/>
        <end position="538"/>
    </location>
</feature>
<dbReference type="InterPro" id="IPR050171">
    <property type="entry name" value="MFS_Transporters"/>
</dbReference>
<evidence type="ECO:0000256" key="7">
    <source>
        <dbReference type="ARBA" id="ARBA00023136"/>
    </source>
</evidence>
<feature type="transmembrane region" description="Helical" evidence="9">
    <location>
        <begin position="123"/>
        <end position="143"/>
    </location>
</feature>
<feature type="transmembrane region" description="Helical" evidence="9">
    <location>
        <begin position="447"/>
        <end position="471"/>
    </location>
</feature>
<name>A0A1H3RQ67_9BACT</name>
<keyword evidence="6 9" id="KW-1133">Transmembrane helix</keyword>
<dbReference type="PROSITE" id="PS01023">
    <property type="entry name" value="PTR2_2"/>
    <property type="match status" value="1"/>
</dbReference>
<keyword evidence="7 9" id="KW-0472">Membrane</keyword>
<protein>
    <submittedName>
        <fullName evidence="11">Proton-dependent oligopeptide transporter, POT family</fullName>
    </submittedName>
</protein>
<feature type="transmembrane region" description="Helical" evidence="9">
    <location>
        <begin position="163"/>
        <end position="182"/>
    </location>
</feature>
<comment type="similarity">
    <text evidence="8">Belongs to the major facilitator superfamily. Proton-dependent oligopeptide transporter (POT/PTR) (TC 2.A.17) family.</text>
</comment>